<proteinExistence type="inferred from homology"/>
<keyword evidence="3" id="KW-0285">Flavoprotein</keyword>
<evidence type="ECO:0000256" key="5">
    <source>
        <dbReference type="ARBA" id="ARBA00023002"/>
    </source>
</evidence>
<dbReference type="InterPro" id="IPR016166">
    <property type="entry name" value="FAD-bd_PCMH"/>
</dbReference>
<dbReference type="InterPro" id="IPR050416">
    <property type="entry name" value="FAD-linked_Oxidoreductase"/>
</dbReference>
<dbReference type="SUPFAM" id="SSF56176">
    <property type="entry name" value="FAD-binding/transporter-associated domain-like"/>
    <property type="match status" value="1"/>
</dbReference>
<accession>A0A9D9BV39</accession>
<comment type="caution">
    <text evidence="7">The sequence shown here is derived from an EMBL/GenBank/DDBJ whole genome shotgun (WGS) entry which is preliminary data.</text>
</comment>
<feature type="domain" description="FAD-binding PCMH-type" evidence="6">
    <location>
        <begin position="13"/>
        <end position="187"/>
    </location>
</feature>
<evidence type="ECO:0000256" key="2">
    <source>
        <dbReference type="ARBA" id="ARBA00005466"/>
    </source>
</evidence>
<dbReference type="PROSITE" id="PS51387">
    <property type="entry name" value="FAD_PCMH"/>
    <property type="match status" value="1"/>
</dbReference>
<evidence type="ECO:0000313" key="7">
    <source>
        <dbReference type="EMBL" id="MBO6970671.1"/>
    </source>
</evidence>
<dbReference type="InterPro" id="IPR036318">
    <property type="entry name" value="FAD-bd_PCMH-like_sf"/>
</dbReference>
<dbReference type="GO" id="GO:0071949">
    <property type="term" value="F:FAD binding"/>
    <property type="evidence" value="ECO:0007669"/>
    <property type="project" value="InterPro"/>
</dbReference>
<sequence length="426" mass="48838">MKNNHNLLEIPNINSKDAKLKELIYDIDDSLFNKDNYSKEKFEHLCICSGGTTSSCAKNGFTTLDLRKNYSKIHLDRESNLVTIGGGVIMGDLINYLQKNTRSFPIGLSKLPGAGYILTGGVSPLSRAYGLAIDNIESIKGFLGNGTFISLKKNQIKPEKQLVWEAIKGAAPFFSIITEIELKTFQSNPIKIIEGFVNPDELSEIIYLSEVFPENISLQWIYAQKIYVYVFAELKNNLEDKRTEESLKPLDKFPALEKKFYENFNKINFFPKKLNLYELNENNHSEVISLLGGDLKNNIPIFIQCLNEIMDNKPNNSCYIASQQLGCKTKKLNHGSSFFVHRESTWKPWIYASWKKNDLQEKEVALDWIYQSWSNLKRFFPNIHLAQLHNHLNSHEEELTLAFGNRMNELKTLKNIFDPQGILPPL</sequence>
<reference evidence="7" key="1">
    <citation type="journal article" date="2021" name="Front. Mar. Sci.">
        <title>Genomes of Diverse Isolates of Prochlorococcus High-Light-Adapted Clade II in the Western Pacific Ocean.</title>
        <authorList>
            <person name="Yan W."/>
            <person name="Feng X."/>
            <person name="Zhang W."/>
            <person name="Nawaz M.Z."/>
            <person name="Luo T."/>
            <person name="Zhang R."/>
            <person name="Jiao N."/>
        </authorList>
    </citation>
    <scope>NUCLEOTIDE SEQUENCE</scope>
    <source>
        <strain evidence="7">CUG1433</strain>
    </source>
</reference>
<dbReference type="AlphaFoldDB" id="A0A9D9BV39"/>
<keyword evidence="5" id="KW-0560">Oxidoreductase</keyword>
<dbReference type="InterPro" id="IPR006094">
    <property type="entry name" value="Oxid_FAD_bind_N"/>
</dbReference>
<name>A0A9D9BV39_PROMR</name>
<evidence type="ECO:0000313" key="8">
    <source>
        <dbReference type="Proteomes" id="UP000668060"/>
    </source>
</evidence>
<dbReference type="PANTHER" id="PTHR42973">
    <property type="entry name" value="BINDING OXIDOREDUCTASE, PUTATIVE (AFU_ORTHOLOGUE AFUA_1G17690)-RELATED"/>
    <property type="match status" value="1"/>
</dbReference>
<keyword evidence="4" id="KW-0274">FAD</keyword>
<organism evidence="7 8">
    <name type="scientific">Prochlorococcus marinus CUG1433</name>
    <dbReference type="NCBI Taxonomy" id="2774506"/>
    <lineage>
        <taxon>Bacteria</taxon>
        <taxon>Bacillati</taxon>
        <taxon>Cyanobacteriota</taxon>
        <taxon>Cyanophyceae</taxon>
        <taxon>Synechococcales</taxon>
        <taxon>Prochlorococcaceae</taxon>
        <taxon>Prochlorococcus</taxon>
    </lineage>
</organism>
<dbReference type="Gene3D" id="3.30.465.10">
    <property type="match status" value="1"/>
</dbReference>
<gene>
    <name evidence="7" type="ORF">JJ842_01925</name>
</gene>
<comment type="cofactor">
    <cofactor evidence="1">
        <name>FAD</name>
        <dbReference type="ChEBI" id="CHEBI:57692"/>
    </cofactor>
</comment>
<dbReference type="Gene3D" id="3.40.462.20">
    <property type="match status" value="1"/>
</dbReference>
<comment type="similarity">
    <text evidence="2">Belongs to the oxygen-dependent FAD-linked oxidoreductase family.</text>
</comment>
<dbReference type="InterPro" id="IPR016169">
    <property type="entry name" value="FAD-bd_PCMH_sub2"/>
</dbReference>
<dbReference type="Proteomes" id="UP000668060">
    <property type="component" value="Unassembled WGS sequence"/>
</dbReference>
<evidence type="ECO:0000256" key="4">
    <source>
        <dbReference type="ARBA" id="ARBA00022827"/>
    </source>
</evidence>
<protein>
    <submittedName>
        <fullName evidence="7">FAD-binding oxidoreductase</fullName>
    </submittedName>
</protein>
<dbReference type="GO" id="GO:0016491">
    <property type="term" value="F:oxidoreductase activity"/>
    <property type="evidence" value="ECO:0007669"/>
    <property type="project" value="UniProtKB-KW"/>
</dbReference>
<evidence type="ECO:0000259" key="6">
    <source>
        <dbReference type="PROSITE" id="PS51387"/>
    </source>
</evidence>
<evidence type="ECO:0000256" key="3">
    <source>
        <dbReference type="ARBA" id="ARBA00022630"/>
    </source>
</evidence>
<dbReference type="EMBL" id="JAEPLN010000001">
    <property type="protein sequence ID" value="MBO6970671.1"/>
    <property type="molecule type" value="Genomic_DNA"/>
</dbReference>
<dbReference type="Pfam" id="PF01565">
    <property type="entry name" value="FAD_binding_4"/>
    <property type="match status" value="1"/>
</dbReference>
<dbReference type="PANTHER" id="PTHR42973:SF39">
    <property type="entry name" value="FAD-BINDING PCMH-TYPE DOMAIN-CONTAINING PROTEIN"/>
    <property type="match status" value="1"/>
</dbReference>
<evidence type="ECO:0000256" key="1">
    <source>
        <dbReference type="ARBA" id="ARBA00001974"/>
    </source>
</evidence>